<dbReference type="InterPro" id="IPR036117">
    <property type="entry name" value="DhaL_dom_sf"/>
</dbReference>
<dbReference type="Gene3D" id="1.25.40.340">
    <property type="match status" value="1"/>
</dbReference>
<organism evidence="4 5">
    <name type="scientific">Pedococcus bigeumensis</name>
    <dbReference type="NCBI Taxonomy" id="433644"/>
    <lineage>
        <taxon>Bacteria</taxon>
        <taxon>Bacillati</taxon>
        <taxon>Actinomycetota</taxon>
        <taxon>Actinomycetes</taxon>
        <taxon>Micrococcales</taxon>
        <taxon>Intrasporangiaceae</taxon>
        <taxon>Pedococcus</taxon>
    </lineage>
</organism>
<dbReference type="InterPro" id="IPR004007">
    <property type="entry name" value="DhaL_dom"/>
</dbReference>
<name>A0A502CVM9_9MICO</name>
<dbReference type="PANTHER" id="PTHR33434:SF4">
    <property type="entry name" value="PHOSPHATASE PROTEIN"/>
    <property type="match status" value="1"/>
</dbReference>
<protein>
    <submittedName>
        <fullName evidence="4">DAK2 domain-containing protein</fullName>
    </submittedName>
</protein>
<dbReference type="OrthoDB" id="9760324at2"/>
<accession>A0A502CVM9</accession>
<dbReference type="GO" id="GO:0004371">
    <property type="term" value="F:glycerone kinase activity"/>
    <property type="evidence" value="ECO:0007669"/>
    <property type="project" value="InterPro"/>
</dbReference>
<proteinExistence type="predicted"/>
<evidence type="ECO:0000256" key="1">
    <source>
        <dbReference type="SAM" id="Coils"/>
    </source>
</evidence>
<evidence type="ECO:0000259" key="3">
    <source>
        <dbReference type="PROSITE" id="PS51480"/>
    </source>
</evidence>
<dbReference type="PROSITE" id="PS51480">
    <property type="entry name" value="DHAL"/>
    <property type="match status" value="1"/>
</dbReference>
<dbReference type="SMART" id="SM01121">
    <property type="entry name" value="Dak1_2"/>
    <property type="match status" value="1"/>
</dbReference>
<keyword evidence="1" id="KW-0175">Coiled coil</keyword>
<gene>
    <name evidence="4" type="ORF">EAH86_13250</name>
</gene>
<evidence type="ECO:0000256" key="2">
    <source>
        <dbReference type="SAM" id="MobiDB-lite"/>
    </source>
</evidence>
<dbReference type="InterPro" id="IPR033470">
    <property type="entry name" value="FakA-like_C"/>
</dbReference>
<comment type="caution">
    <text evidence="4">The sequence shown here is derived from an EMBL/GenBank/DDBJ whole genome shotgun (WGS) entry which is preliminary data.</text>
</comment>
<evidence type="ECO:0000313" key="4">
    <source>
        <dbReference type="EMBL" id="TPG16179.1"/>
    </source>
</evidence>
<dbReference type="Pfam" id="PF02734">
    <property type="entry name" value="Dak2"/>
    <property type="match status" value="1"/>
</dbReference>
<keyword evidence="5" id="KW-1185">Reference proteome</keyword>
<dbReference type="SUPFAM" id="SSF101473">
    <property type="entry name" value="DhaL-like"/>
    <property type="match status" value="1"/>
</dbReference>
<dbReference type="Pfam" id="PF13684">
    <property type="entry name" value="FakA-like_C"/>
    <property type="match status" value="1"/>
</dbReference>
<dbReference type="InterPro" id="IPR050270">
    <property type="entry name" value="DegV_domain_contain"/>
</dbReference>
<dbReference type="GO" id="GO:0006071">
    <property type="term" value="P:glycerol metabolic process"/>
    <property type="evidence" value="ECO:0007669"/>
    <property type="project" value="InterPro"/>
</dbReference>
<dbReference type="NCBIfam" id="TIGR03599">
    <property type="entry name" value="YloV"/>
    <property type="match status" value="1"/>
</dbReference>
<dbReference type="SMART" id="SM01120">
    <property type="entry name" value="Dak2"/>
    <property type="match status" value="1"/>
</dbReference>
<evidence type="ECO:0000313" key="5">
    <source>
        <dbReference type="Proteomes" id="UP000317722"/>
    </source>
</evidence>
<dbReference type="AlphaFoldDB" id="A0A502CVM9"/>
<dbReference type="Proteomes" id="UP000317722">
    <property type="component" value="Unassembled WGS sequence"/>
</dbReference>
<dbReference type="InterPro" id="IPR048394">
    <property type="entry name" value="FakA-like_M"/>
</dbReference>
<feature type="domain" description="DhaL" evidence="3">
    <location>
        <begin position="8"/>
        <end position="207"/>
    </location>
</feature>
<dbReference type="EMBL" id="RCZM01000004">
    <property type="protein sequence ID" value="TPG16179.1"/>
    <property type="molecule type" value="Genomic_DNA"/>
</dbReference>
<dbReference type="InterPro" id="IPR019986">
    <property type="entry name" value="YloV-like"/>
</dbReference>
<feature type="coiled-coil region" evidence="1">
    <location>
        <begin position="161"/>
        <end position="188"/>
    </location>
</feature>
<sequence>MLEALSAVDARRWAVLTRAAFAARRAEIDALNVYPVPDGDTGTNLYLSLDAALDSVRTEHEKAGILGDASLAQECTAMARSLLLTARGNSGVILSQLVRGFAEAIAESGKDVADAAIIADGLERASQRAYASVTRPAEGTILTVARAAAAAGAAAVERGLAAVAEDALDAATEALKATTSQLPALERAGVVDAGAAGYLLLLEALARVVHQDDTHVGERMEVFADHSMRRREDWSHAGGVVTPTGATGGSPTGEGDLVLDGPAYEVMYLLRDSDEERVATLRDSLDRLGDSLLVVGGPDLWNIHVHVDDVGAAVEAGIDAGRPYRVRVTHFAGQGGGAVQGGRADQVARVPAAGVAVVACAAGPGLAELFEQAGAHVVSSGPGKRASAGQLLDAARAAHALEVIVLPNDGDTVMAAEAAASAAEQEGVTLHIVRSRTAVQGLAALAVFDASASASRNASQMSHAAAATRHGAVAVASKQALTSAGPCEPGDVLGAVAGDVVIVGDDLEAVAIDVVARLLSSGGEIVTVIGGADAPPGLTESLGARIERGHRDVEVSLIDGGQPHYPLLLGVE</sequence>
<dbReference type="PANTHER" id="PTHR33434">
    <property type="entry name" value="DEGV DOMAIN-CONTAINING PROTEIN DR_1986-RELATED"/>
    <property type="match status" value="1"/>
</dbReference>
<dbReference type="RefSeq" id="WP_140741473.1">
    <property type="nucleotide sequence ID" value="NZ_RCZM01000004.1"/>
</dbReference>
<dbReference type="Pfam" id="PF21645">
    <property type="entry name" value="FakA-like_M"/>
    <property type="match status" value="1"/>
</dbReference>
<reference evidence="4 5" key="1">
    <citation type="journal article" date="2019" name="Environ. Microbiol.">
        <title>Species interactions and distinct microbial communities in high Arctic permafrost affected cryosols are associated with the CH4 and CO2 gas fluxes.</title>
        <authorList>
            <person name="Altshuler I."/>
            <person name="Hamel J."/>
            <person name="Turney S."/>
            <person name="Magnuson E."/>
            <person name="Levesque R."/>
            <person name="Greer C."/>
            <person name="Whyte L.G."/>
        </authorList>
    </citation>
    <scope>NUCLEOTIDE SEQUENCE [LARGE SCALE GENOMIC DNA]</scope>
    <source>
        <strain evidence="4 5">S9.3A</strain>
    </source>
</reference>
<feature type="region of interest" description="Disordered" evidence="2">
    <location>
        <begin position="236"/>
        <end position="256"/>
    </location>
</feature>